<organism evidence="2 3">
    <name type="scientific">Thermococcus thioreducens</name>
    <dbReference type="NCBI Taxonomy" id="277988"/>
    <lineage>
        <taxon>Archaea</taxon>
        <taxon>Methanobacteriati</taxon>
        <taxon>Methanobacteriota</taxon>
        <taxon>Thermococci</taxon>
        <taxon>Thermococcales</taxon>
        <taxon>Thermococcaceae</taxon>
        <taxon>Thermococcus</taxon>
    </lineage>
</organism>
<evidence type="ECO:0000313" key="4">
    <source>
        <dbReference type="Proteomes" id="UP000250136"/>
    </source>
</evidence>
<keyword evidence="4" id="KW-1185">Reference proteome</keyword>
<reference evidence="2 3" key="1">
    <citation type="submission" date="2015-08" db="EMBL/GenBank/DDBJ databases">
        <title>Thermococcus thioreducens DSM 14981 genome sequencing.</title>
        <authorList>
            <person name="Hong S.-J."/>
            <person name="Kim M.-C."/>
            <person name="Shin J.-H."/>
        </authorList>
    </citation>
    <scope>NUCLEOTIDE SEQUENCE [LARGE SCALE GENOMIC DNA]</scope>
    <source>
        <strain evidence="2 3">DSM 14981</strain>
    </source>
</reference>
<dbReference type="EMBL" id="LIXN01000001">
    <property type="protein sequence ID" value="KQH83462.1"/>
    <property type="molecule type" value="Genomic_DNA"/>
</dbReference>
<dbReference type="GeneID" id="33332842"/>
<proteinExistence type="predicted"/>
<gene>
    <name evidence="1" type="ORF">A3L14_00445</name>
    <name evidence="2" type="ORF">AMR53_00450</name>
</gene>
<evidence type="ECO:0000313" key="3">
    <source>
        <dbReference type="Proteomes" id="UP000051862"/>
    </source>
</evidence>
<dbReference type="RefSeq" id="WP_055428387.1">
    <property type="nucleotide sequence ID" value="NZ_CP015105.1"/>
</dbReference>
<evidence type="ECO:0000313" key="2">
    <source>
        <dbReference type="EMBL" id="KQH83462.1"/>
    </source>
</evidence>
<dbReference type="AlphaFoldDB" id="A0A0Q2RHD3"/>
<dbReference type="Proteomes" id="UP000051862">
    <property type="component" value="Unassembled WGS sequence"/>
</dbReference>
<dbReference type="KEGG" id="ttd:A3L14_00445"/>
<dbReference type="PATRIC" id="fig|277988.4.peg.92"/>
<name>A0A0Q2RHD3_9EURY</name>
<accession>A0A0Q2RHD3</accession>
<protein>
    <submittedName>
        <fullName evidence="2">Uncharacterized protein</fullName>
    </submittedName>
</protein>
<sequence>MHFKDKKLLIITNSYPNEDNSHHGGIFVKEQVSYLKDYFDEVYVISPQPWGVNRNLQDYVHDNVSVFFPRFFHLPVGFYRKQLGDNFFKAALKVITGENLLNLFIVV</sequence>
<evidence type="ECO:0000313" key="1">
    <source>
        <dbReference type="EMBL" id="ASJ11445.1"/>
    </source>
</evidence>
<dbReference type="EMBL" id="CP015105">
    <property type="protein sequence ID" value="ASJ11445.1"/>
    <property type="molecule type" value="Genomic_DNA"/>
</dbReference>
<reference evidence="1 4" key="2">
    <citation type="submission" date="2016-04" db="EMBL/GenBank/DDBJ databases">
        <title>Complete genome sequence of Thermococcus thioreducens type strain OGL-20P.</title>
        <authorList>
            <person name="Oger P.M."/>
        </authorList>
    </citation>
    <scope>NUCLEOTIDE SEQUENCE [LARGE SCALE GENOMIC DNA]</scope>
    <source>
        <strain evidence="1 4">OGL-20P</strain>
    </source>
</reference>
<dbReference type="OrthoDB" id="132546at2157"/>
<dbReference type="Proteomes" id="UP000250136">
    <property type="component" value="Chromosome"/>
</dbReference>